<reference evidence="1" key="2">
    <citation type="journal article" date="2014" name="ISME J.">
        <title>Microbial stratification in low pH oxic and suboxic macroscopic growths along an acid mine drainage.</title>
        <authorList>
            <person name="Mendez-Garcia C."/>
            <person name="Mesa V."/>
            <person name="Sprenger R.R."/>
            <person name="Richter M."/>
            <person name="Diez M.S."/>
            <person name="Solano J."/>
            <person name="Bargiela R."/>
            <person name="Golyshina O.V."/>
            <person name="Manteca A."/>
            <person name="Ramos J.L."/>
            <person name="Gallego J.R."/>
            <person name="Llorente I."/>
            <person name="Martins Dos Santos V.A."/>
            <person name="Jensen O.N."/>
            <person name="Pelaez A.I."/>
            <person name="Sanchez J."/>
            <person name="Ferrer M."/>
        </authorList>
    </citation>
    <scope>NUCLEOTIDE SEQUENCE</scope>
</reference>
<organism evidence="1">
    <name type="scientific">mine drainage metagenome</name>
    <dbReference type="NCBI Taxonomy" id="410659"/>
    <lineage>
        <taxon>unclassified sequences</taxon>
        <taxon>metagenomes</taxon>
        <taxon>ecological metagenomes</taxon>
    </lineage>
</organism>
<name>T0ZPR7_9ZZZZ</name>
<dbReference type="EMBL" id="AUZX01010716">
    <property type="protein sequence ID" value="EQD46497.1"/>
    <property type="molecule type" value="Genomic_DNA"/>
</dbReference>
<gene>
    <name evidence="1" type="ORF">B1A_14596</name>
</gene>
<feature type="non-terminal residue" evidence="1">
    <location>
        <position position="124"/>
    </location>
</feature>
<protein>
    <recommendedName>
        <fullName evidence="2">DUF2844 domain-containing protein</fullName>
    </recommendedName>
</protein>
<evidence type="ECO:0008006" key="2">
    <source>
        <dbReference type="Google" id="ProtNLM"/>
    </source>
</evidence>
<reference evidence="1" key="1">
    <citation type="submission" date="2013-08" db="EMBL/GenBank/DDBJ databases">
        <authorList>
            <person name="Mendez C."/>
            <person name="Richter M."/>
            <person name="Ferrer M."/>
            <person name="Sanchez J."/>
        </authorList>
    </citation>
    <scope>NUCLEOTIDE SEQUENCE</scope>
</reference>
<sequence>MNKVLAAAAALAAFGSGGLLTAAFTPAHAALGQPAASVTADQMRMKAQLRQVAGAGYTVDQITTPAGTVVKEFISPAGIVFAISWFGPTMPNLAQLLGSAYFQTLTAAEKTHGFGHDHVQLRTP</sequence>
<comment type="caution">
    <text evidence="1">The sequence shown here is derived from an EMBL/GenBank/DDBJ whole genome shotgun (WGS) entry which is preliminary data.</text>
</comment>
<accession>T0ZPR7</accession>
<dbReference type="AlphaFoldDB" id="T0ZPR7"/>
<evidence type="ECO:0000313" key="1">
    <source>
        <dbReference type="EMBL" id="EQD46497.1"/>
    </source>
</evidence>
<proteinExistence type="predicted"/>
<dbReference type="InterPro" id="IPR021267">
    <property type="entry name" value="DUF2844"/>
</dbReference>
<dbReference type="Pfam" id="PF11005">
    <property type="entry name" value="DUF2844"/>
    <property type="match status" value="1"/>
</dbReference>